<dbReference type="Proteomes" id="UP000472710">
    <property type="component" value="Unassembled WGS sequence"/>
</dbReference>
<reference evidence="1 2" key="1">
    <citation type="submission" date="2020-02" db="EMBL/GenBank/DDBJ databases">
        <title>Whole genome shotgun sequence of Streptomyces diastaticus subsp. diastaticus NBRC 13412.</title>
        <authorList>
            <person name="Ichikawa N."/>
            <person name="Komaki H."/>
            <person name="Tamura T."/>
        </authorList>
    </citation>
    <scope>NUCLEOTIDE SEQUENCE [LARGE SCALE GENOMIC DNA]</scope>
    <source>
        <strain evidence="1 2">NBRC 13412</strain>
    </source>
</reference>
<accession>A0ABQ1CS92</accession>
<gene>
    <name evidence="1" type="ORF">Sdia_39900</name>
</gene>
<dbReference type="EMBL" id="BLLN01000005">
    <property type="protein sequence ID" value="GFH73222.1"/>
    <property type="molecule type" value="Genomic_DNA"/>
</dbReference>
<protein>
    <submittedName>
        <fullName evidence="1">Uncharacterized protein</fullName>
    </submittedName>
</protein>
<organism evidence="1 2">
    <name type="scientific">Streptomyces diastaticus subsp. diastaticus</name>
    <dbReference type="NCBI Taxonomy" id="68040"/>
    <lineage>
        <taxon>Bacteria</taxon>
        <taxon>Bacillati</taxon>
        <taxon>Actinomycetota</taxon>
        <taxon>Actinomycetes</taxon>
        <taxon>Kitasatosporales</taxon>
        <taxon>Streptomycetaceae</taxon>
        <taxon>Streptomyces</taxon>
        <taxon>Streptomyces diastaticus group</taxon>
    </lineage>
</organism>
<name>A0ABQ1CS92_STRDI</name>
<dbReference type="GeneID" id="95073570"/>
<evidence type="ECO:0000313" key="2">
    <source>
        <dbReference type="Proteomes" id="UP000472710"/>
    </source>
</evidence>
<comment type="caution">
    <text evidence="1">The sequence shown here is derived from an EMBL/GenBank/DDBJ whole genome shotgun (WGS) entry which is preliminary data.</text>
</comment>
<evidence type="ECO:0000313" key="1">
    <source>
        <dbReference type="EMBL" id="GFH73222.1"/>
    </source>
</evidence>
<dbReference type="RefSeq" id="WP_189500936.1">
    <property type="nucleotide sequence ID" value="NZ_BLLN01000005.1"/>
</dbReference>
<proteinExistence type="predicted"/>
<keyword evidence="2" id="KW-1185">Reference proteome</keyword>
<sequence length="111" mass="12326">MSWPTYTKAQEEQITKRALGRILEMGIYLNHHSTSRPEATAAYQLAEVEALRGLDDLPDDVRALRIRDLDETYPETPTPVQAAVKTFAAASAEAAKRHEEEVARFNATGGQ</sequence>